<dbReference type="PROSITE" id="PS50005">
    <property type="entry name" value="TPR"/>
    <property type="match status" value="6"/>
</dbReference>
<name>A0A532UYB8_UNCL8</name>
<dbReference type="Pfam" id="PF13176">
    <property type="entry name" value="TPR_7"/>
    <property type="match status" value="1"/>
</dbReference>
<dbReference type="Pfam" id="PF12770">
    <property type="entry name" value="CHAT"/>
    <property type="match status" value="1"/>
</dbReference>
<evidence type="ECO:0000256" key="1">
    <source>
        <dbReference type="PROSITE-ProRule" id="PRU00339"/>
    </source>
</evidence>
<dbReference type="SMART" id="SM00028">
    <property type="entry name" value="TPR"/>
    <property type="match status" value="10"/>
</dbReference>
<dbReference type="EMBL" id="NJBN01000006">
    <property type="protein sequence ID" value="TKJ39941.1"/>
    <property type="molecule type" value="Genomic_DNA"/>
</dbReference>
<feature type="repeat" description="TPR" evidence="1">
    <location>
        <begin position="165"/>
        <end position="198"/>
    </location>
</feature>
<dbReference type="InterPro" id="IPR019734">
    <property type="entry name" value="TPR_rpt"/>
</dbReference>
<dbReference type="SUPFAM" id="SSF48452">
    <property type="entry name" value="TPR-like"/>
    <property type="match status" value="3"/>
</dbReference>
<dbReference type="InterPro" id="IPR011990">
    <property type="entry name" value="TPR-like_helical_dom_sf"/>
</dbReference>
<dbReference type="Gene3D" id="1.25.40.10">
    <property type="entry name" value="Tetratricopeptide repeat domain"/>
    <property type="match status" value="2"/>
</dbReference>
<dbReference type="Pfam" id="PF13424">
    <property type="entry name" value="TPR_12"/>
    <property type="match status" value="3"/>
</dbReference>
<feature type="repeat" description="TPR" evidence="1">
    <location>
        <begin position="125"/>
        <end position="158"/>
    </location>
</feature>
<dbReference type="Proteomes" id="UP000319619">
    <property type="component" value="Unassembled WGS sequence"/>
</dbReference>
<evidence type="ECO:0000313" key="3">
    <source>
        <dbReference type="EMBL" id="TKJ39941.1"/>
    </source>
</evidence>
<feature type="domain" description="CHAT" evidence="2">
    <location>
        <begin position="599"/>
        <end position="864"/>
    </location>
</feature>
<comment type="caution">
    <text evidence="3">The sequence shown here is derived from an EMBL/GenBank/DDBJ whole genome shotgun (WGS) entry which is preliminary data.</text>
</comment>
<proteinExistence type="predicted"/>
<accession>A0A532UYB8</accession>
<sequence>MIKNTGILVITPSAKRANAVFAAILILLVSAYSAFSVEEVSNLSVEQLVARGDSLYDEFLLEEAFLTWTKAVELYRTLGKQASEAEILKKIGWIFDDIADYHKAIEYYQHSLQIAKDISDHKLQGQVLNNLGIVYMNLSEYDSALDYLQQSLQVRRNLGDKRGEGRVLNNMGMVYDILSDRREALKLYSQSLDISREIDDRRMEARVLGNMGVIYKNISDFPRALDYYDKSLMMKRELGDRYGESSTLTNIGVVYDLLGDHNRALEYYFNSLNMCEELGDKSGESENIDNIGAAYEASERNGEALEWYSKSLVLKEELGDRRGAGQVHNNIGIIYYHQGLYKEALNHCRIDLEICREIGDRNGECVTLSNIGMIYVKLDRIEEAGKAVENAIEMAEESDLAVNIQLAWLAQGRIYAHRRLDLQAVKCFEKVISSIESVRGDLEIFAQKSSYASRMHKAYNEIISALIRLDRDDDAFEYVERSRSRAFLDILEEGDVQVVESQHEDFLKRNSRTPDDRSYEPDLASLSTAAPLKLIEVQRMLRPQSALLEYFLTDTTVYVWRITREEAELSSINIAIDDVIEQVEGFRDAITVGGAVRKRSDNLYKALLEPVIAAVKDGSLVIVPHGILHYLPFHALLDNEGRYLIERFPLTYLPSASVLKYIDEKENAETNRLLAFGNPEAAGPDKAKLPQTEVEVEKIGKLFSIKDIFVGMQATEAKFHEIASQYDIIHLACHGELNAAHPLFSGLYFTSGGDFDGKLEVHEIFSLKLDAQLVTLSACQTGMGKLTNGDDLVGLSRAFIFAGTTSVLASIWMVADESTAFLMEKFYQYLRQNSKERALQKAQLDTMKEYPEVYAWAPFILIGSP</sequence>
<gene>
    <name evidence="3" type="ORF">CEE37_09395</name>
</gene>
<dbReference type="PANTHER" id="PTHR10098">
    <property type="entry name" value="RAPSYN-RELATED"/>
    <property type="match status" value="1"/>
</dbReference>
<dbReference type="PROSITE" id="PS50293">
    <property type="entry name" value="TPR_REGION"/>
    <property type="match status" value="1"/>
</dbReference>
<feature type="repeat" description="TPR" evidence="1">
    <location>
        <begin position="245"/>
        <end position="278"/>
    </location>
</feature>
<reference evidence="3 4" key="1">
    <citation type="submission" date="2017-06" db="EMBL/GenBank/DDBJ databases">
        <title>Novel microbial phyla capable of carbon fixation and sulfur reduction in deep-sea sediments.</title>
        <authorList>
            <person name="Huang J."/>
            <person name="Baker B."/>
            <person name="Wang Y."/>
        </authorList>
    </citation>
    <scope>NUCLEOTIDE SEQUENCE [LARGE SCALE GENOMIC DNA]</scope>
    <source>
        <strain evidence="3">B3_LCP</strain>
    </source>
</reference>
<dbReference type="PANTHER" id="PTHR10098:SF108">
    <property type="entry name" value="TETRATRICOPEPTIDE REPEAT PROTEIN 28"/>
    <property type="match status" value="1"/>
</dbReference>
<dbReference type="InterPro" id="IPR024983">
    <property type="entry name" value="CHAT_dom"/>
</dbReference>
<evidence type="ECO:0000313" key="4">
    <source>
        <dbReference type="Proteomes" id="UP000319619"/>
    </source>
</evidence>
<evidence type="ECO:0000259" key="2">
    <source>
        <dbReference type="Pfam" id="PF12770"/>
    </source>
</evidence>
<keyword evidence="1" id="KW-0802">TPR repeat</keyword>
<feature type="repeat" description="TPR" evidence="1">
    <location>
        <begin position="205"/>
        <end position="238"/>
    </location>
</feature>
<protein>
    <recommendedName>
        <fullName evidence="2">CHAT domain-containing protein</fullName>
    </recommendedName>
</protein>
<organism evidence="3 4">
    <name type="scientific">candidate division LCP-89 bacterium B3_LCP</name>
    <dbReference type="NCBI Taxonomy" id="2012998"/>
    <lineage>
        <taxon>Bacteria</taxon>
        <taxon>Pseudomonadati</taxon>
        <taxon>Bacteria division LCP-89</taxon>
    </lineage>
</organism>
<feature type="repeat" description="TPR" evidence="1">
    <location>
        <begin position="365"/>
        <end position="398"/>
    </location>
</feature>
<feature type="repeat" description="TPR" evidence="1">
    <location>
        <begin position="85"/>
        <end position="118"/>
    </location>
</feature>
<dbReference type="AlphaFoldDB" id="A0A532UYB8"/>